<keyword evidence="2" id="KW-1185">Reference proteome</keyword>
<dbReference type="InterPro" id="IPR036770">
    <property type="entry name" value="Ankyrin_rpt-contain_sf"/>
</dbReference>
<dbReference type="PANTHER" id="PTHR16058:SF4">
    <property type="entry name" value="DOUBLE ZINC RIBBON AND ANKYRIN REPEAT-CONTAINING PROTEIN 1"/>
    <property type="match status" value="1"/>
</dbReference>
<dbReference type="InterPro" id="IPR052481">
    <property type="entry name" value="DZAN1"/>
</dbReference>
<evidence type="ECO:0000313" key="1">
    <source>
        <dbReference type="EMBL" id="PIC51644.1"/>
    </source>
</evidence>
<dbReference type="OrthoDB" id="194358at2759"/>
<comment type="caution">
    <text evidence="1">The sequence shown here is derived from an EMBL/GenBank/DDBJ whole genome shotgun (WGS) entry which is preliminary data.</text>
</comment>
<proteinExistence type="predicted"/>
<dbReference type="SUPFAM" id="SSF48403">
    <property type="entry name" value="Ankyrin repeat"/>
    <property type="match status" value="1"/>
</dbReference>
<dbReference type="Gene3D" id="1.25.40.20">
    <property type="entry name" value="Ankyrin repeat-containing domain"/>
    <property type="match status" value="1"/>
</dbReference>
<sequence length="605" mass="68748">MNTRSKTRKLEEKYEKPKKVYGPEVKNANGESPLMRSIMFDRGDLTINHKQKLAIFKKLLKEGNPNSKDYAKNTVASVAIVHLQYKMLKKLLREGADVKEPSGKTRNLIIHDILHMCFDTPKRKKLISKDRRRYVVSMFRYAIKHGVDMNKINTHSETGVSLLAKLEKLDNAEEVQKMRSIYMKSLLKREVDSEETNGSDREEARKISTCEKDEEEEMDSEGFEKTLADQEIDMEIQEELENEEMNSEEVVEDLTETRFEDCCTTIQKEENNGNSPIPASCENVCSDSKVTSILVKRSASAPPFDKVYQRSFTDAPEIENMISDLPEVNHLKRDPPQEIEISIPQLLQEKQSEQKFITDSQIQNLVQIPELTSPISHDVKLSTLFLDPLTLESLILNQPSQNTIGNIKTKQKECIFSNVNEVQSSETDALELIQNPNTFQMSVPMDFQQLNVGQNFANLTGLSNFSALGPMFNNTIPMNQSRDLNSGSMFIPNLWNQSVQHPVQNDIQIVPNCLLGLAKTASIPNSTLNFQNQSFLNRLLPMANQTPFVMNQPIQIPPVPMIPSTSLYAPKLIPQLNFINPPSLPLNNPVFNLPSQPNFFNNTQF</sequence>
<dbReference type="Proteomes" id="UP000230233">
    <property type="component" value="Chromosome I"/>
</dbReference>
<organism evidence="1 2">
    <name type="scientific">Caenorhabditis nigoni</name>
    <dbReference type="NCBI Taxonomy" id="1611254"/>
    <lineage>
        <taxon>Eukaryota</taxon>
        <taxon>Metazoa</taxon>
        <taxon>Ecdysozoa</taxon>
        <taxon>Nematoda</taxon>
        <taxon>Chromadorea</taxon>
        <taxon>Rhabditida</taxon>
        <taxon>Rhabditina</taxon>
        <taxon>Rhabditomorpha</taxon>
        <taxon>Rhabditoidea</taxon>
        <taxon>Rhabditidae</taxon>
        <taxon>Peloderinae</taxon>
        <taxon>Caenorhabditis</taxon>
    </lineage>
</organism>
<accession>A0A2G5VIQ6</accession>
<dbReference type="EMBL" id="PDUG01000001">
    <property type="protein sequence ID" value="PIC51644.1"/>
    <property type="molecule type" value="Genomic_DNA"/>
</dbReference>
<reference evidence="2" key="1">
    <citation type="submission" date="2017-10" db="EMBL/GenBank/DDBJ databases">
        <title>Rapid genome shrinkage in a self-fertile nematode reveals novel sperm competition proteins.</title>
        <authorList>
            <person name="Yin D."/>
            <person name="Schwarz E.M."/>
            <person name="Thomas C.G."/>
            <person name="Felde R.L."/>
            <person name="Korf I.F."/>
            <person name="Cutter A.D."/>
            <person name="Schartner C.M."/>
            <person name="Ralston E.J."/>
            <person name="Meyer B.J."/>
            <person name="Haag E.S."/>
        </authorList>
    </citation>
    <scope>NUCLEOTIDE SEQUENCE [LARGE SCALE GENOMIC DNA]</scope>
    <source>
        <strain evidence="2">JU1422</strain>
    </source>
</reference>
<protein>
    <submittedName>
        <fullName evidence="1">Uncharacterized protein</fullName>
    </submittedName>
</protein>
<name>A0A2G5VIQ6_9PELO</name>
<dbReference type="AlphaFoldDB" id="A0A2G5VIQ6"/>
<dbReference type="PANTHER" id="PTHR16058">
    <property type="entry name" value="DOUBLE ZINC RIBBON AND ANKYRIN REPEAT-CONTAINING PROTEIN 1"/>
    <property type="match status" value="1"/>
</dbReference>
<evidence type="ECO:0000313" key="2">
    <source>
        <dbReference type="Proteomes" id="UP000230233"/>
    </source>
</evidence>
<gene>
    <name evidence="1" type="primary">Cni-F25H2.3</name>
    <name evidence="1" type="synonym">Cnig_chr_I.g2073</name>
    <name evidence="1" type="ORF">B9Z55_002073</name>
</gene>